<reference evidence="3 4" key="1">
    <citation type="journal article" date="2016" name="Sci. Rep.">
        <title>The genome sequence of the outbreeding globe artichoke constructed de novo incorporating a phase-aware low-pass sequencing strategy of F1 progeny.</title>
        <authorList>
            <person name="Scaglione D."/>
            <person name="Reyes-Chin-Wo S."/>
            <person name="Acquadro A."/>
            <person name="Froenicke L."/>
            <person name="Portis E."/>
            <person name="Beitel C."/>
            <person name="Tirone M."/>
            <person name="Mauro R."/>
            <person name="Lo Monaco A."/>
            <person name="Mauromicale G."/>
            <person name="Faccioli P."/>
            <person name="Cattivelli L."/>
            <person name="Rieseberg L."/>
            <person name="Michelmore R."/>
            <person name="Lanteri S."/>
        </authorList>
    </citation>
    <scope>NUCLEOTIDE SEQUENCE [LARGE SCALE GENOMIC DNA]</scope>
    <source>
        <strain evidence="3">2C</strain>
    </source>
</reference>
<sequence>MESTRSSRESIKSILIVAGIPLAFSVACSLIARIKDRKISSLQDRVEETEFDQDNGDYINNTHDVSYLKDQIFALRSKTEELQELELEIEDRFFRFIELKDQEHALMEVQNSLLMEKERTEFLEREVSSTEVENKKFDEMVIEYLKALEELEDLRFENGFLRRKVDKMKGSMRKRNSKIEAQEAELKGKENVVGEFERRAEAELILVENYNQVVNELQRLQKDRTAEVKELIYLRWCHACLKHELARRNQIEQEQKLEDKPITEPQNDGGVIMHDSHNDGMMHHNMRVFGHDESHSKKRWLVKKFKKWVDGNGKDHEVKCFGSHSVIDDAEERHSAGRKSFSSV</sequence>
<proteinExistence type="predicted"/>
<feature type="transmembrane region" description="Helical" evidence="2">
    <location>
        <begin position="12"/>
        <end position="32"/>
    </location>
</feature>
<evidence type="ECO:0000256" key="1">
    <source>
        <dbReference type="SAM" id="Coils"/>
    </source>
</evidence>
<dbReference type="STRING" id="59895.A0A103YF56"/>
<evidence type="ECO:0000313" key="3">
    <source>
        <dbReference type="EMBL" id="KVI07957.1"/>
    </source>
</evidence>
<keyword evidence="2" id="KW-1133">Transmembrane helix</keyword>
<evidence type="ECO:0000313" key="4">
    <source>
        <dbReference type="Proteomes" id="UP000243975"/>
    </source>
</evidence>
<keyword evidence="2" id="KW-0472">Membrane</keyword>
<dbReference type="PROSITE" id="PS51257">
    <property type="entry name" value="PROKAR_LIPOPROTEIN"/>
    <property type="match status" value="1"/>
</dbReference>
<protein>
    <recommendedName>
        <fullName evidence="5">Protein CHUP1, chloroplastic</fullName>
    </recommendedName>
</protein>
<comment type="caution">
    <text evidence="3">The sequence shown here is derived from an EMBL/GenBank/DDBJ whole genome shotgun (WGS) entry which is preliminary data.</text>
</comment>
<dbReference type="AlphaFoldDB" id="A0A103YF56"/>
<keyword evidence="2" id="KW-0812">Transmembrane</keyword>
<dbReference type="EMBL" id="LEKV01001454">
    <property type="protein sequence ID" value="KVI07957.1"/>
    <property type="molecule type" value="Genomic_DNA"/>
</dbReference>
<accession>A0A103YF56</accession>
<dbReference type="Gramene" id="KVI07957">
    <property type="protein sequence ID" value="KVI07957"/>
    <property type="gene ID" value="Ccrd_013683"/>
</dbReference>
<evidence type="ECO:0008006" key="5">
    <source>
        <dbReference type="Google" id="ProtNLM"/>
    </source>
</evidence>
<keyword evidence="1" id="KW-0175">Coiled coil</keyword>
<keyword evidence="4" id="KW-1185">Reference proteome</keyword>
<feature type="coiled-coil region" evidence="1">
    <location>
        <begin position="179"/>
        <end position="230"/>
    </location>
</feature>
<dbReference type="OMA" id="RIEGMQM"/>
<organism evidence="3 4">
    <name type="scientific">Cynara cardunculus var. scolymus</name>
    <name type="common">Globe artichoke</name>
    <name type="synonym">Cynara scolymus</name>
    <dbReference type="NCBI Taxonomy" id="59895"/>
    <lineage>
        <taxon>Eukaryota</taxon>
        <taxon>Viridiplantae</taxon>
        <taxon>Streptophyta</taxon>
        <taxon>Embryophyta</taxon>
        <taxon>Tracheophyta</taxon>
        <taxon>Spermatophyta</taxon>
        <taxon>Magnoliopsida</taxon>
        <taxon>eudicotyledons</taxon>
        <taxon>Gunneridae</taxon>
        <taxon>Pentapetalae</taxon>
        <taxon>asterids</taxon>
        <taxon>campanulids</taxon>
        <taxon>Asterales</taxon>
        <taxon>Asteraceae</taxon>
        <taxon>Carduoideae</taxon>
        <taxon>Cardueae</taxon>
        <taxon>Carduinae</taxon>
        <taxon>Cynara</taxon>
    </lineage>
</organism>
<gene>
    <name evidence="3" type="ORF">Ccrd_013683</name>
</gene>
<dbReference type="Proteomes" id="UP000243975">
    <property type="component" value="Unassembled WGS sequence"/>
</dbReference>
<evidence type="ECO:0000256" key="2">
    <source>
        <dbReference type="SAM" id="Phobius"/>
    </source>
</evidence>
<name>A0A103YF56_CYNCS</name>